<dbReference type="AlphaFoldDB" id="X0Y585"/>
<comment type="caution">
    <text evidence="2">The sequence shown here is derived from an EMBL/GenBank/DDBJ whole genome shotgun (WGS) entry which is preliminary data.</text>
</comment>
<dbReference type="EMBL" id="BARS01056574">
    <property type="protein sequence ID" value="GAG43853.1"/>
    <property type="molecule type" value="Genomic_DNA"/>
</dbReference>
<reference evidence="2" key="1">
    <citation type="journal article" date="2014" name="Front. Microbiol.">
        <title>High frequency of phylogenetically diverse reductive dehalogenase-homologous genes in deep subseafloor sedimentary metagenomes.</title>
        <authorList>
            <person name="Kawai M."/>
            <person name="Futagami T."/>
            <person name="Toyoda A."/>
            <person name="Takaki Y."/>
            <person name="Nishi S."/>
            <person name="Hori S."/>
            <person name="Arai W."/>
            <person name="Tsubouchi T."/>
            <person name="Morono Y."/>
            <person name="Uchiyama I."/>
            <person name="Ito T."/>
            <person name="Fujiyama A."/>
            <person name="Inagaki F."/>
            <person name="Takami H."/>
        </authorList>
    </citation>
    <scope>NUCLEOTIDE SEQUENCE</scope>
    <source>
        <strain evidence="2">Expedition CK06-06</strain>
    </source>
</reference>
<feature type="non-terminal residue" evidence="2">
    <location>
        <position position="1"/>
    </location>
</feature>
<feature type="non-terminal residue" evidence="2">
    <location>
        <position position="172"/>
    </location>
</feature>
<gene>
    <name evidence="2" type="ORF">S01H1_83265</name>
</gene>
<dbReference type="SUPFAM" id="SSF53686">
    <property type="entry name" value="Tryptophan synthase beta subunit-like PLP-dependent enzymes"/>
    <property type="match status" value="1"/>
</dbReference>
<dbReference type="Gene3D" id="3.40.50.1100">
    <property type="match status" value="1"/>
</dbReference>
<sequence length="172" mass="18192">LFTTFLNVLDETGYFNASLYTPFSVAGIETLGHELVTQLSGQEGQEPDVVVVAHAGGGNVTGTARGMRKAGCQAKIVAASVDLSGLHMASDSDFNRKSFTTAHTGFGVPFAINPDRADVPRNAARSLRYMDRYVTMTQGEVFYVTEALAQLEGMERGAAGNTSLAAALVLAK</sequence>
<feature type="domain" description="Tryptophan synthase beta chain-like PALP" evidence="1">
    <location>
        <begin position="9"/>
        <end position="171"/>
    </location>
</feature>
<organism evidence="2">
    <name type="scientific">marine sediment metagenome</name>
    <dbReference type="NCBI Taxonomy" id="412755"/>
    <lineage>
        <taxon>unclassified sequences</taxon>
        <taxon>metagenomes</taxon>
        <taxon>ecological metagenomes</taxon>
    </lineage>
</organism>
<accession>X0Y585</accession>
<dbReference type="InterPro" id="IPR001926">
    <property type="entry name" value="TrpB-like_PALP"/>
</dbReference>
<dbReference type="InterPro" id="IPR036052">
    <property type="entry name" value="TrpB-like_PALP_sf"/>
</dbReference>
<protein>
    <recommendedName>
        <fullName evidence="1">Tryptophan synthase beta chain-like PALP domain-containing protein</fullName>
    </recommendedName>
</protein>
<dbReference type="Pfam" id="PF00291">
    <property type="entry name" value="PALP"/>
    <property type="match status" value="1"/>
</dbReference>
<evidence type="ECO:0000259" key="1">
    <source>
        <dbReference type="Pfam" id="PF00291"/>
    </source>
</evidence>
<evidence type="ECO:0000313" key="2">
    <source>
        <dbReference type="EMBL" id="GAG43853.1"/>
    </source>
</evidence>
<proteinExistence type="predicted"/>
<name>X0Y585_9ZZZZ</name>